<protein>
    <recommendedName>
        <fullName evidence="4">TonB C-terminal domain-containing protein</fullName>
    </recommendedName>
</protein>
<sequence length="133" mass="14880">MKNINRVIIFVLNFLIVIQANAKETNRLAVVANDKVIIASVKKNSDTEPKSKKTKKTVENKSFHSIKKWKITIEYTDGGIMSKTIVVQESSDLSALETAFLEAEKYMETIENIKNYEVSPVSKNSFVLLAGGI</sequence>
<comment type="caution">
    <text evidence="2">The sequence shown here is derived from an EMBL/GenBank/DDBJ whole genome shotgun (WGS) entry which is preliminary data.</text>
</comment>
<dbReference type="EMBL" id="AQRA01000001">
    <property type="protein sequence ID" value="EZH75489.1"/>
    <property type="molecule type" value="Genomic_DNA"/>
</dbReference>
<proteinExistence type="predicted"/>
<feature type="chain" id="PRO_5001517728" description="TonB C-terminal domain-containing protein" evidence="1">
    <location>
        <begin position="23"/>
        <end position="133"/>
    </location>
</feature>
<dbReference type="Proteomes" id="UP000023541">
    <property type="component" value="Unassembled WGS sequence"/>
</dbReference>
<reference evidence="2 3" key="1">
    <citation type="submission" date="2014-04" db="EMBL/GenBank/DDBJ databases">
        <title>Aquimarina sp. 22II-S11-z7 Genome Sequencing.</title>
        <authorList>
            <person name="Lai Q."/>
        </authorList>
    </citation>
    <scope>NUCLEOTIDE SEQUENCE [LARGE SCALE GENOMIC DNA]</scope>
    <source>
        <strain evidence="2 3">22II-S11-z7</strain>
    </source>
</reference>
<dbReference type="RefSeq" id="WP_034238015.1">
    <property type="nucleotide sequence ID" value="NZ_AQRA01000001.1"/>
</dbReference>
<organism evidence="2 3">
    <name type="scientific">Aquimarina atlantica</name>
    <dbReference type="NCBI Taxonomy" id="1317122"/>
    <lineage>
        <taxon>Bacteria</taxon>
        <taxon>Pseudomonadati</taxon>
        <taxon>Bacteroidota</taxon>
        <taxon>Flavobacteriia</taxon>
        <taxon>Flavobacteriales</taxon>
        <taxon>Flavobacteriaceae</taxon>
        <taxon>Aquimarina</taxon>
    </lineage>
</organism>
<evidence type="ECO:0008006" key="4">
    <source>
        <dbReference type="Google" id="ProtNLM"/>
    </source>
</evidence>
<dbReference type="OrthoDB" id="1163065at2"/>
<name>A0A023BZV3_9FLAO</name>
<gene>
    <name evidence="2" type="ORF">ATO12_01535</name>
</gene>
<keyword evidence="3" id="KW-1185">Reference proteome</keyword>
<dbReference type="AlphaFoldDB" id="A0A023BZV3"/>
<evidence type="ECO:0000256" key="1">
    <source>
        <dbReference type="SAM" id="SignalP"/>
    </source>
</evidence>
<evidence type="ECO:0000313" key="3">
    <source>
        <dbReference type="Proteomes" id="UP000023541"/>
    </source>
</evidence>
<evidence type="ECO:0000313" key="2">
    <source>
        <dbReference type="EMBL" id="EZH75489.1"/>
    </source>
</evidence>
<dbReference type="eggNOG" id="ENOG503128B">
    <property type="taxonomic scope" value="Bacteria"/>
</dbReference>
<accession>A0A023BZV3</accession>
<feature type="signal peptide" evidence="1">
    <location>
        <begin position="1"/>
        <end position="22"/>
    </location>
</feature>
<keyword evidence="1" id="KW-0732">Signal</keyword>